<evidence type="ECO:0000256" key="8">
    <source>
        <dbReference type="SAM" id="MobiDB-lite"/>
    </source>
</evidence>
<keyword evidence="4" id="KW-0946">Virion</keyword>
<evidence type="ECO:0000313" key="9">
    <source>
        <dbReference type="EMBL" id="QDH87873.1"/>
    </source>
</evidence>
<comment type="similarity">
    <text evidence="7">Belongs to the Leviviricetes maturation protein family.</text>
</comment>
<dbReference type="Pfam" id="PF03863">
    <property type="entry name" value="Phage_mat-A"/>
    <property type="match status" value="1"/>
</dbReference>
<name>A0A514D2N3_9VIRU</name>
<dbReference type="InterPro" id="IPR005563">
    <property type="entry name" value="A_protein"/>
</dbReference>
<protein>
    <submittedName>
        <fullName evidence="9">Uncharacterized protein</fullName>
    </submittedName>
</protein>
<dbReference type="EMBL" id="MN033694">
    <property type="protein sequence ID" value="QDH87873.1"/>
    <property type="molecule type" value="Genomic_RNA"/>
</dbReference>
<evidence type="ECO:0000256" key="4">
    <source>
        <dbReference type="ARBA" id="ARBA00022844"/>
    </source>
</evidence>
<keyword evidence="6" id="KW-1160">Virus entry into host cell</keyword>
<organism evidence="9">
    <name type="scientific">Leviviridae sp</name>
    <dbReference type="NCBI Taxonomy" id="2027243"/>
    <lineage>
        <taxon>Viruses</taxon>
        <taxon>Riboviria</taxon>
        <taxon>Orthornavirae</taxon>
        <taxon>Lenarviricota</taxon>
        <taxon>Leviviricetes</taxon>
        <taxon>Norzivirales</taxon>
        <taxon>Fiersviridae</taxon>
    </lineage>
</organism>
<evidence type="ECO:0000256" key="1">
    <source>
        <dbReference type="ARBA" id="ARBA00004328"/>
    </source>
</evidence>
<evidence type="ECO:0000256" key="5">
    <source>
        <dbReference type="ARBA" id="ARBA00023104"/>
    </source>
</evidence>
<accession>A0A514D2N3</accession>
<sequence length="407" mass="44895">MSDPGYPKYNSATQIGHATYFPHGGGTPFQHDNTTTFPQRWEDKSSVKTPGWPSHKQENSYFHARMHREDELTDYHTTFNNGDEDIGQIPPNQLSGGWTGGDDTELRQASDSIYAQCVSKLAQKVADSKVNLGVAFYERKQTARLVSSTINRLVNTIRAVKRGNLPGAARSLGLSSGPHRHRGISVPEAWLELQYGWKPLLSDVYGSCEELLNREKERPAVIKATSTSKRTLQEKYTRGPNAESWPEVNFSKEGEVRGSARVWFEVDNSLASAMNRTGITNPLAIAWELVPYSFVVDWFLPVGTFLQNMGYSEGVTFLGGSCSIRSSTKWRGTVVSTTKTVGSGPFGYTQSHSGGSIKESFEGFSREAFASWPDVPLPHFKDPLSLGHVANALSLLATAFGRGSHVR</sequence>
<keyword evidence="2" id="KW-0945">Host-virus interaction</keyword>
<dbReference type="GO" id="GO:0039666">
    <property type="term" value="P:virion attachment to host cell pilus"/>
    <property type="evidence" value="ECO:0007669"/>
    <property type="project" value="UniProtKB-KW"/>
</dbReference>
<evidence type="ECO:0000256" key="3">
    <source>
        <dbReference type="ARBA" id="ARBA00022804"/>
    </source>
</evidence>
<keyword evidence="5" id="KW-1175">Viral attachment to host cell pilus</keyword>
<evidence type="ECO:0000256" key="7">
    <source>
        <dbReference type="ARBA" id="ARBA00035110"/>
    </source>
</evidence>
<dbReference type="GO" id="GO:0044423">
    <property type="term" value="C:virion component"/>
    <property type="evidence" value="ECO:0007669"/>
    <property type="project" value="UniProtKB-KW"/>
</dbReference>
<keyword evidence="3" id="KW-1161">Viral attachment to host cell</keyword>
<feature type="region of interest" description="Disordered" evidence="8">
    <location>
        <begin position="17"/>
        <end position="55"/>
    </location>
</feature>
<comment type="subcellular location">
    <subcellularLocation>
        <location evidence="1">Virion</location>
    </subcellularLocation>
</comment>
<evidence type="ECO:0000256" key="2">
    <source>
        <dbReference type="ARBA" id="ARBA00022581"/>
    </source>
</evidence>
<reference evidence="9" key="1">
    <citation type="submission" date="2019-05" db="EMBL/GenBank/DDBJ databases">
        <title>Metatranscriptomic reconstruction reveals RNA viruses with the potential to shape carbon cycling in soil.</title>
        <authorList>
            <person name="Starr E.P."/>
            <person name="Nuccio E."/>
            <person name="Pett-Ridge J."/>
            <person name="Banfield J.F."/>
            <person name="Firestone M.K."/>
        </authorList>
    </citation>
    <scope>NUCLEOTIDE SEQUENCE</scope>
    <source>
        <strain evidence="9">H2_Rhizo_Litter_49_scaffold_1322</strain>
    </source>
</reference>
<evidence type="ECO:0000256" key="6">
    <source>
        <dbReference type="ARBA" id="ARBA00023296"/>
    </source>
</evidence>
<proteinExistence type="inferred from homology"/>
<gene>
    <name evidence="9" type="ORF">H2RhizoLitter491322_000002</name>
</gene>